<dbReference type="Gene3D" id="3.30.450.20">
    <property type="entry name" value="PAS domain"/>
    <property type="match status" value="2"/>
</dbReference>
<evidence type="ECO:0000259" key="1">
    <source>
        <dbReference type="PROSITE" id="PS50112"/>
    </source>
</evidence>
<reference evidence="5 6" key="1">
    <citation type="submission" date="2019-09" db="EMBL/GenBank/DDBJ databases">
        <title>Nocardioides panacisoli sp. nov., isolated from the soil of a ginseng field.</title>
        <authorList>
            <person name="Cho C."/>
        </authorList>
    </citation>
    <scope>NUCLEOTIDE SEQUENCE [LARGE SCALE GENOMIC DNA]</scope>
    <source>
        <strain evidence="5 6">BN140041</strain>
    </source>
</reference>
<dbReference type="Proteomes" id="UP000324351">
    <property type="component" value="Unassembled WGS sequence"/>
</dbReference>
<dbReference type="InterPro" id="IPR013656">
    <property type="entry name" value="PAS_4"/>
</dbReference>
<dbReference type="InterPro" id="IPR035965">
    <property type="entry name" value="PAS-like_dom_sf"/>
</dbReference>
<dbReference type="SMART" id="SM00091">
    <property type="entry name" value="PAS"/>
    <property type="match status" value="2"/>
</dbReference>
<dbReference type="InterPro" id="IPR035919">
    <property type="entry name" value="EAL_sf"/>
</dbReference>
<feature type="domain" description="GGDEF" evidence="4">
    <location>
        <begin position="298"/>
        <end position="431"/>
    </location>
</feature>
<evidence type="ECO:0000259" key="3">
    <source>
        <dbReference type="PROSITE" id="PS50883"/>
    </source>
</evidence>
<dbReference type="RefSeq" id="WP_149749039.1">
    <property type="nucleotide sequence ID" value="NZ_VUJW01000001.1"/>
</dbReference>
<dbReference type="PROSITE" id="PS50113">
    <property type="entry name" value="PAC"/>
    <property type="match status" value="1"/>
</dbReference>
<dbReference type="PROSITE" id="PS50112">
    <property type="entry name" value="PAS"/>
    <property type="match status" value="2"/>
</dbReference>
<protein>
    <submittedName>
        <fullName evidence="5">EAL domain-containing protein</fullName>
    </submittedName>
</protein>
<dbReference type="Pfam" id="PF08448">
    <property type="entry name" value="PAS_4"/>
    <property type="match status" value="1"/>
</dbReference>
<keyword evidence="6" id="KW-1185">Reference proteome</keyword>
<proteinExistence type="predicted"/>
<dbReference type="SUPFAM" id="SSF55073">
    <property type="entry name" value="Nucleotide cyclase"/>
    <property type="match status" value="1"/>
</dbReference>
<feature type="domain" description="PAS" evidence="1">
    <location>
        <begin position="16"/>
        <end position="69"/>
    </location>
</feature>
<comment type="caution">
    <text evidence="5">The sequence shown here is derived from an EMBL/GenBank/DDBJ whole genome shotgun (WGS) entry which is preliminary data.</text>
</comment>
<dbReference type="SMART" id="SM00267">
    <property type="entry name" value="GGDEF"/>
    <property type="match status" value="1"/>
</dbReference>
<gene>
    <name evidence="5" type="ORF">F0U47_04325</name>
</gene>
<evidence type="ECO:0000313" key="6">
    <source>
        <dbReference type="Proteomes" id="UP000324351"/>
    </source>
</evidence>
<dbReference type="InterPro" id="IPR000014">
    <property type="entry name" value="PAS"/>
</dbReference>
<dbReference type="Pfam" id="PF00563">
    <property type="entry name" value="EAL"/>
    <property type="match status" value="1"/>
</dbReference>
<sequence>MSSERGDQPLHAETEHERRLRLVIEAAPNAMVLVDRHGAIVLVNSEAERLFGYPRDALLSMAVEDLLPERLRAGHRGDRTAFVAAPSRRDMGVGRTLFGLRSDGAEVPVEIGLNPIQIDDQPFVLASIIDIRARVDAHAAEQDALRRTILDSIPFSILATDPSGRIVSANAAAERLLGYPASELVGASLDKIDAAPRAGAGDWQRVLEAAVGTEKEWAYRRKDGEDVPVSEAITPLDGPDPGSPVGYLAVAYDITQRKRAQAEVEFLENHDPLTKLPTRTRLLARLSEAIATAEQEGTEVAVLVVDLDHLKRVNDALGLQAGDELLTRIADRLRAWVRSSDLVARLGGDEFAIVLPGLPQAAAVTSRVEALLEDLLTTVTIGGHPLAVTVSIGGAVHPPGGSEPDELLKRADLAMEHAKASGRNNFQWFDEDMLDGGDDALTLASALRQTLRDGGLSIAYQPQVDIRTGRVVGIEALARWTHPDLGEVPPDRFIPIAEDDGMIVQLGGWILRKACRDVASLQRALGRPLRVAVNVSPYQIRSAGFLGEIVGALNDSGLASSQLELEITESILMDERSGATDTLHAIRRLGTSIAVDDFGRGYSSLAYLSRLPIDKIKIDRSFVEELTAGQHSPVIDAIISLAHELGMTVVAEGVETAEQERYLRERGCDEVQGFYYSRGVPTEDVVRTVQTISVF</sequence>
<dbReference type="CDD" id="cd00130">
    <property type="entry name" value="PAS"/>
    <property type="match status" value="2"/>
</dbReference>
<accession>A0A5B1MBV7</accession>
<feature type="domain" description="EAL" evidence="3">
    <location>
        <begin position="440"/>
        <end position="693"/>
    </location>
</feature>
<dbReference type="InterPro" id="IPR029787">
    <property type="entry name" value="Nucleotide_cyclase"/>
</dbReference>
<dbReference type="AlphaFoldDB" id="A0A5B1MBV7"/>
<dbReference type="InterPro" id="IPR043128">
    <property type="entry name" value="Rev_trsase/Diguanyl_cyclase"/>
</dbReference>
<dbReference type="GO" id="GO:0006355">
    <property type="term" value="P:regulation of DNA-templated transcription"/>
    <property type="evidence" value="ECO:0007669"/>
    <property type="project" value="InterPro"/>
</dbReference>
<evidence type="ECO:0000259" key="2">
    <source>
        <dbReference type="PROSITE" id="PS50113"/>
    </source>
</evidence>
<dbReference type="SMART" id="SM00052">
    <property type="entry name" value="EAL"/>
    <property type="match status" value="1"/>
</dbReference>
<dbReference type="PROSITE" id="PS50883">
    <property type="entry name" value="EAL"/>
    <property type="match status" value="1"/>
</dbReference>
<dbReference type="InterPro" id="IPR052155">
    <property type="entry name" value="Biofilm_reg_signaling"/>
</dbReference>
<dbReference type="CDD" id="cd01949">
    <property type="entry name" value="GGDEF"/>
    <property type="match status" value="1"/>
</dbReference>
<dbReference type="Pfam" id="PF00989">
    <property type="entry name" value="PAS"/>
    <property type="match status" value="1"/>
</dbReference>
<feature type="domain" description="PAS" evidence="1">
    <location>
        <begin position="142"/>
        <end position="189"/>
    </location>
</feature>
<dbReference type="PANTHER" id="PTHR44757">
    <property type="entry name" value="DIGUANYLATE CYCLASE DGCP"/>
    <property type="match status" value="1"/>
</dbReference>
<feature type="domain" description="PAC" evidence="2">
    <location>
        <begin position="213"/>
        <end position="266"/>
    </location>
</feature>
<dbReference type="CDD" id="cd01948">
    <property type="entry name" value="EAL"/>
    <property type="match status" value="1"/>
</dbReference>
<reference evidence="5 6" key="2">
    <citation type="submission" date="2019-09" db="EMBL/GenBank/DDBJ databases">
        <authorList>
            <person name="Jin C."/>
        </authorList>
    </citation>
    <scope>NUCLEOTIDE SEQUENCE [LARGE SCALE GENOMIC DNA]</scope>
    <source>
        <strain evidence="5 6">BN140041</strain>
    </source>
</reference>
<name>A0A5B1MBV7_9ACTN</name>
<dbReference type="SUPFAM" id="SSF55785">
    <property type="entry name" value="PYP-like sensor domain (PAS domain)"/>
    <property type="match status" value="2"/>
</dbReference>
<dbReference type="PANTHER" id="PTHR44757:SF2">
    <property type="entry name" value="BIOFILM ARCHITECTURE MAINTENANCE PROTEIN MBAA"/>
    <property type="match status" value="1"/>
</dbReference>
<dbReference type="NCBIfam" id="TIGR00229">
    <property type="entry name" value="sensory_box"/>
    <property type="match status" value="2"/>
</dbReference>
<dbReference type="NCBIfam" id="TIGR00254">
    <property type="entry name" value="GGDEF"/>
    <property type="match status" value="1"/>
</dbReference>
<dbReference type="InterPro" id="IPR001633">
    <property type="entry name" value="EAL_dom"/>
</dbReference>
<dbReference type="Pfam" id="PF00990">
    <property type="entry name" value="GGDEF"/>
    <property type="match status" value="1"/>
</dbReference>
<dbReference type="SUPFAM" id="SSF141868">
    <property type="entry name" value="EAL domain-like"/>
    <property type="match status" value="1"/>
</dbReference>
<dbReference type="SMART" id="SM00086">
    <property type="entry name" value="PAC"/>
    <property type="match status" value="2"/>
</dbReference>
<organism evidence="5 6">
    <name type="scientific">Nocardioides antri</name>
    <dbReference type="NCBI Taxonomy" id="2607659"/>
    <lineage>
        <taxon>Bacteria</taxon>
        <taxon>Bacillati</taxon>
        <taxon>Actinomycetota</taxon>
        <taxon>Actinomycetes</taxon>
        <taxon>Propionibacteriales</taxon>
        <taxon>Nocardioidaceae</taxon>
        <taxon>Nocardioides</taxon>
    </lineage>
</organism>
<evidence type="ECO:0000313" key="5">
    <source>
        <dbReference type="EMBL" id="KAA1429417.1"/>
    </source>
</evidence>
<evidence type="ECO:0000259" key="4">
    <source>
        <dbReference type="PROSITE" id="PS50887"/>
    </source>
</evidence>
<dbReference type="InterPro" id="IPR001610">
    <property type="entry name" value="PAC"/>
</dbReference>
<dbReference type="InterPro" id="IPR000160">
    <property type="entry name" value="GGDEF_dom"/>
</dbReference>
<dbReference type="Gene3D" id="3.20.20.450">
    <property type="entry name" value="EAL domain"/>
    <property type="match status" value="1"/>
</dbReference>
<dbReference type="InterPro" id="IPR000700">
    <property type="entry name" value="PAS-assoc_C"/>
</dbReference>
<dbReference type="InterPro" id="IPR013767">
    <property type="entry name" value="PAS_fold"/>
</dbReference>
<dbReference type="Gene3D" id="3.30.70.270">
    <property type="match status" value="1"/>
</dbReference>
<dbReference type="EMBL" id="VUJW01000001">
    <property type="protein sequence ID" value="KAA1429417.1"/>
    <property type="molecule type" value="Genomic_DNA"/>
</dbReference>
<dbReference type="PROSITE" id="PS50887">
    <property type="entry name" value="GGDEF"/>
    <property type="match status" value="1"/>
</dbReference>